<proteinExistence type="predicted"/>
<name>A0A8H5C139_9AGAR</name>
<gene>
    <name evidence="2" type="ORF">D9758_015187</name>
</gene>
<organism evidence="2 3">
    <name type="scientific">Tetrapyrgos nigripes</name>
    <dbReference type="NCBI Taxonomy" id="182062"/>
    <lineage>
        <taxon>Eukaryota</taxon>
        <taxon>Fungi</taxon>
        <taxon>Dikarya</taxon>
        <taxon>Basidiomycota</taxon>
        <taxon>Agaricomycotina</taxon>
        <taxon>Agaricomycetes</taxon>
        <taxon>Agaricomycetidae</taxon>
        <taxon>Agaricales</taxon>
        <taxon>Marasmiineae</taxon>
        <taxon>Marasmiaceae</taxon>
        <taxon>Tetrapyrgos</taxon>
    </lineage>
</organism>
<feature type="region of interest" description="Disordered" evidence="1">
    <location>
        <begin position="1"/>
        <end position="77"/>
    </location>
</feature>
<protein>
    <submittedName>
        <fullName evidence="2">Uncharacterized protein</fullName>
    </submittedName>
</protein>
<reference evidence="2 3" key="1">
    <citation type="journal article" date="2020" name="ISME J.">
        <title>Uncovering the hidden diversity of litter-decomposition mechanisms in mushroom-forming fungi.</title>
        <authorList>
            <person name="Floudas D."/>
            <person name="Bentzer J."/>
            <person name="Ahren D."/>
            <person name="Johansson T."/>
            <person name="Persson P."/>
            <person name="Tunlid A."/>
        </authorList>
    </citation>
    <scope>NUCLEOTIDE SEQUENCE [LARGE SCALE GENOMIC DNA]</scope>
    <source>
        <strain evidence="2 3">CBS 291.85</strain>
    </source>
</reference>
<dbReference type="EMBL" id="JAACJM010000293">
    <property type="protein sequence ID" value="KAF5333021.1"/>
    <property type="molecule type" value="Genomic_DNA"/>
</dbReference>
<feature type="compositionally biased region" description="Low complexity" evidence="1">
    <location>
        <begin position="1"/>
        <end position="21"/>
    </location>
</feature>
<accession>A0A8H5C139</accession>
<dbReference type="AlphaFoldDB" id="A0A8H5C139"/>
<evidence type="ECO:0000256" key="1">
    <source>
        <dbReference type="SAM" id="MobiDB-lite"/>
    </source>
</evidence>
<comment type="caution">
    <text evidence="2">The sequence shown here is derived from an EMBL/GenBank/DDBJ whole genome shotgun (WGS) entry which is preliminary data.</text>
</comment>
<sequence>MASAIASSSTAPSTSSLNSPLEESRPQAGPLPKKRGEIGYQEELHETAQGEASSSSSEPASLPERHPADRDHPPTLNASTTTLLHLLLPLLPHLLSPRPILPLMTPLLPIR</sequence>
<keyword evidence="3" id="KW-1185">Reference proteome</keyword>
<feature type="compositionally biased region" description="Low complexity" evidence="1">
    <location>
        <begin position="51"/>
        <end position="62"/>
    </location>
</feature>
<feature type="compositionally biased region" description="Basic and acidic residues" evidence="1">
    <location>
        <begin position="34"/>
        <end position="48"/>
    </location>
</feature>
<evidence type="ECO:0000313" key="2">
    <source>
        <dbReference type="EMBL" id="KAF5333021.1"/>
    </source>
</evidence>
<evidence type="ECO:0000313" key="3">
    <source>
        <dbReference type="Proteomes" id="UP000559256"/>
    </source>
</evidence>
<dbReference type="Proteomes" id="UP000559256">
    <property type="component" value="Unassembled WGS sequence"/>
</dbReference>
<feature type="compositionally biased region" description="Basic and acidic residues" evidence="1">
    <location>
        <begin position="63"/>
        <end position="73"/>
    </location>
</feature>